<evidence type="ECO:0008006" key="3">
    <source>
        <dbReference type="Google" id="ProtNLM"/>
    </source>
</evidence>
<proteinExistence type="predicted"/>
<organism evidence="1 2">
    <name type="scientific">Favolaschia claudopus</name>
    <dbReference type="NCBI Taxonomy" id="2862362"/>
    <lineage>
        <taxon>Eukaryota</taxon>
        <taxon>Fungi</taxon>
        <taxon>Dikarya</taxon>
        <taxon>Basidiomycota</taxon>
        <taxon>Agaricomycotina</taxon>
        <taxon>Agaricomycetes</taxon>
        <taxon>Agaricomycetidae</taxon>
        <taxon>Agaricales</taxon>
        <taxon>Marasmiineae</taxon>
        <taxon>Mycenaceae</taxon>
        <taxon>Favolaschia</taxon>
    </lineage>
</organism>
<protein>
    <recommendedName>
        <fullName evidence="3">F-box domain-containing protein</fullName>
    </recommendedName>
</protein>
<name>A0AAW0BF65_9AGAR</name>
<evidence type="ECO:0000313" key="1">
    <source>
        <dbReference type="EMBL" id="KAK7024755.1"/>
    </source>
</evidence>
<accession>A0AAW0BF65</accession>
<gene>
    <name evidence="1" type="ORF">R3P38DRAFT_2951055</name>
</gene>
<dbReference type="EMBL" id="JAWWNJ010000034">
    <property type="protein sequence ID" value="KAK7024755.1"/>
    <property type="molecule type" value="Genomic_DNA"/>
</dbReference>
<comment type="caution">
    <text evidence="1">The sequence shown here is derived from an EMBL/GenBank/DDBJ whole genome shotgun (WGS) entry which is preliminary data.</text>
</comment>
<evidence type="ECO:0000313" key="2">
    <source>
        <dbReference type="Proteomes" id="UP001362999"/>
    </source>
</evidence>
<keyword evidence="2" id="KW-1185">Reference proteome</keyword>
<dbReference type="Proteomes" id="UP001362999">
    <property type="component" value="Unassembled WGS sequence"/>
</dbReference>
<sequence>MESLPLELHSLIAELVCDSPFGRDSIRSLSLTNSHFRAIAAPLLFHTLVILTQEDLFRALWQLEPSKYTPRKYTRRLFIGPSISLTEPAFILHLLRLIAPDLRDLVAILPSPSTSSALLGAIFRIRFPHLKSLTVDGFYPLPRPGFFPALTHLHLAGNCSPIGLTAALSLACPKLTRFRVSGLKGAPAFASELSGALKENAGDSFLQRLDSVSQDQVAALKDAQMRWTLATLEQAVEIKRHEAEEKGKSFPQVEFSEEKEKGLDVNAVKAAWLAMGCP</sequence>
<dbReference type="AlphaFoldDB" id="A0AAW0BF65"/>
<reference evidence="1 2" key="1">
    <citation type="journal article" date="2024" name="J Genomics">
        <title>Draft genome sequencing and assembly of Favolaschia claudopus CIRM-BRFM 2984 isolated from oak limbs.</title>
        <authorList>
            <person name="Navarro D."/>
            <person name="Drula E."/>
            <person name="Chaduli D."/>
            <person name="Cazenave R."/>
            <person name="Ahrendt S."/>
            <person name="Wang J."/>
            <person name="Lipzen A."/>
            <person name="Daum C."/>
            <person name="Barry K."/>
            <person name="Grigoriev I.V."/>
            <person name="Favel A."/>
            <person name="Rosso M.N."/>
            <person name="Martin F."/>
        </authorList>
    </citation>
    <scope>NUCLEOTIDE SEQUENCE [LARGE SCALE GENOMIC DNA]</scope>
    <source>
        <strain evidence="1 2">CIRM-BRFM 2984</strain>
    </source>
</reference>